<dbReference type="KEGG" id="bliq:INP51_01035"/>
<gene>
    <name evidence="2" type="ORF">INP51_01035</name>
</gene>
<keyword evidence="1" id="KW-0812">Transmembrane</keyword>
<evidence type="ECO:0000256" key="1">
    <source>
        <dbReference type="SAM" id="Phobius"/>
    </source>
</evidence>
<feature type="transmembrane region" description="Helical" evidence="1">
    <location>
        <begin position="79"/>
        <end position="100"/>
    </location>
</feature>
<organism evidence="2 3">
    <name type="scientific">Blautia liquoris</name>
    <dbReference type="NCBI Taxonomy" id="2779518"/>
    <lineage>
        <taxon>Bacteria</taxon>
        <taxon>Bacillati</taxon>
        <taxon>Bacillota</taxon>
        <taxon>Clostridia</taxon>
        <taxon>Lachnospirales</taxon>
        <taxon>Lachnospiraceae</taxon>
        <taxon>Blautia</taxon>
    </lineage>
</organism>
<evidence type="ECO:0000313" key="2">
    <source>
        <dbReference type="EMBL" id="QOV19599.1"/>
    </source>
</evidence>
<dbReference type="EMBL" id="CP063304">
    <property type="protein sequence ID" value="QOV19599.1"/>
    <property type="molecule type" value="Genomic_DNA"/>
</dbReference>
<dbReference type="AlphaFoldDB" id="A0A7M2RH83"/>
<keyword evidence="1" id="KW-1133">Transmembrane helix</keyword>
<reference evidence="2 3" key="1">
    <citation type="submission" date="2020-10" db="EMBL/GenBank/DDBJ databases">
        <title>Blautia liquoris sp.nov., isolated from the mud in a fermentation cellar used for the production of Chinese strong-flavoured liquor.</title>
        <authorList>
            <person name="Lu L."/>
        </authorList>
    </citation>
    <scope>NUCLEOTIDE SEQUENCE [LARGE SCALE GENOMIC DNA]</scope>
    <source>
        <strain evidence="2 3">LZLJ-3</strain>
    </source>
</reference>
<protein>
    <submittedName>
        <fullName evidence="2">Uncharacterized protein</fullName>
    </submittedName>
</protein>
<accession>A0A7M2RH83</accession>
<name>A0A7M2RH83_9FIRM</name>
<evidence type="ECO:0000313" key="3">
    <source>
        <dbReference type="Proteomes" id="UP000593601"/>
    </source>
</evidence>
<feature type="transmembrane region" description="Helical" evidence="1">
    <location>
        <begin position="6"/>
        <end position="24"/>
    </location>
</feature>
<dbReference type="Proteomes" id="UP000593601">
    <property type="component" value="Chromosome"/>
</dbReference>
<keyword evidence="3" id="KW-1185">Reference proteome</keyword>
<sequence>MSEQTIFLIFILLGTGTTLCLYILKAVKQVKYKGDERWWLIQLKATNAADIMNLVLILLLLLVPLFIDRQTTFTLQRIITFGLIYIGVRNLIELVAMLYFDKQL</sequence>
<proteinExistence type="predicted"/>
<keyword evidence="1" id="KW-0472">Membrane</keyword>
<feature type="transmembrane region" description="Helical" evidence="1">
    <location>
        <begin position="45"/>
        <end position="67"/>
    </location>
</feature>
<dbReference type="RefSeq" id="WP_193735919.1">
    <property type="nucleotide sequence ID" value="NZ_CP063304.1"/>
</dbReference>